<keyword evidence="4" id="KW-1133">Transmembrane helix</keyword>
<evidence type="ECO:0000259" key="6">
    <source>
        <dbReference type="Pfam" id="PF00999"/>
    </source>
</evidence>
<dbReference type="AlphaFoldDB" id="A0A7R8ZKA0"/>
<dbReference type="PANTHER" id="PTHR31102">
    <property type="match status" value="1"/>
</dbReference>
<feature type="domain" description="Cation/H+ exchanger transmembrane" evidence="6">
    <location>
        <begin position="173"/>
        <end position="550"/>
    </location>
</feature>
<organism evidence="7">
    <name type="scientific">Cyprideis torosa</name>
    <dbReference type="NCBI Taxonomy" id="163714"/>
    <lineage>
        <taxon>Eukaryota</taxon>
        <taxon>Metazoa</taxon>
        <taxon>Ecdysozoa</taxon>
        <taxon>Arthropoda</taxon>
        <taxon>Crustacea</taxon>
        <taxon>Oligostraca</taxon>
        <taxon>Ostracoda</taxon>
        <taxon>Podocopa</taxon>
        <taxon>Podocopida</taxon>
        <taxon>Cytherocopina</taxon>
        <taxon>Cytheroidea</taxon>
        <taxon>Cytherideidae</taxon>
        <taxon>Cyprideis</taxon>
    </lineage>
</organism>
<dbReference type="GO" id="GO:1902600">
    <property type="term" value="P:proton transmembrane transport"/>
    <property type="evidence" value="ECO:0007669"/>
    <property type="project" value="InterPro"/>
</dbReference>
<dbReference type="Pfam" id="PF00999">
    <property type="entry name" value="Na_H_Exchanger"/>
    <property type="match status" value="1"/>
</dbReference>
<name>A0A7R8ZKA0_9CRUS</name>
<evidence type="ECO:0000256" key="1">
    <source>
        <dbReference type="ARBA" id="ARBA00004141"/>
    </source>
</evidence>
<accession>A0A7R8ZKA0</accession>
<keyword evidence="5" id="KW-0472">Membrane</keyword>
<comment type="subcellular location">
    <subcellularLocation>
        <location evidence="1">Membrane</location>
        <topology evidence="1">Multi-pass membrane protein</topology>
    </subcellularLocation>
</comment>
<dbReference type="PANTHER" id="PTHR31102:SF1">
    <property type="entry name" value="CATION_H+ EXCHANGER DOMAIN-CONTAINING PROTEIN"/>
    <property type="match status" value="1"/>
</dbReference>
<evidence type="ECO:0000256" key="4">
    <source>
        <dbReference type="ARBA" id="ARBA00022989"/>
    </source>
</evidence>
<dbReference type="GO" id="GO:0015297">
    <property type="term" value="F:antiporter activity"/>
    <property type="evidence" value="ECO:0007669"/>
    <property type="project" value="InterPro"/>
</dbReference>
<dbReference type="GO" id="GO:0016020">
    <property type="term" value="C:membrane"/>
    <property type="evidence" value="ECO:0007669"/>
    <property type="project" value="UniProtKB-SubCell"/>
</dbReference>
<protein>
    <recommendedName>
        <fullName evidence="6">Cation/H+ exchanger transmembrane domain-containing protein</fullName>
    </recommendedName>
</protein>
<proteinExistence type="inferred from homology"/>
<keyword evidence="3" id="KW-0812">Transmembrane</keyword>
<dbReference type="InterPro" id="IPR006153">
    <property type="entry name" value="Cation/H_exchanger_TM"/>
</dbReference>
<evidence type="ECO:0000256" key="5">
    <source>
        <dbReference type="ARBA" id="ARBA00023136"/>
    </source>
</evidence>
<evidence type="ECO:0000256" key="3">
    <source>
        <dbReference type="ARBA" id="ARBA00022692"/>
    </source>
</evidence>
<sequence>MTSSSERNIWKNTSQSAHRNNNDEQQSGSTSPVVQFQKSSFWRSSRQQAQYFFGIIDRIADGQAVPEEDKVVTNFLKRIFDKRERLADHEEFGLQATSPSDPAAVGTRSRLQCGDENAPDEEELFVRSPVWYSCIIRRYQPELARRFYGGMNYLLFPPWGFVAYIINRLIIAALLYGMLVQPTLSGSFRSFLPGMLIGGILATNTIDLLLDKYLNAVLRRTALAVILCRAGLGLDPADLRKLGTVVFRLAFSPCIVEALTSGFLAHFLLDLPWQYAFMLGFVLGAVSPAVVVPCALILHNQGYGVDEGVPVLLIAASSIDDVLAISCFGILFGSTFASEDITHTIVAGPLEVLMGLSVGGIFGVILWIIPAKDERGYGVIRTIFLLVIIEFAMHGAVAMEFTGAGPLAAMFSGFVAAYGWKNKHWHTDDNAVVGGFGVIWLIVQPVLFGIIGTEVRFNELEALVTIKGLVAVAGGLVARMMTAFIVTIGGGFSHKDKLFIALAWIPKATVQAAIGPLVMDEAHHRGMEDAMEYGKRILTTATLTILITAPLGAALIMLTGPLLLKKSTKKGRPVLMPSVHEY</sequence>
<dbReference type="EMBL" id="OB660069">
    <property type="protein sequence ID" value="CAD7222525.1"/>
    <property type="molecule type" value="Genomic_DNA"/>
</dbReference>
<gene>
    <name evidence="7" type="ORF">CTOB1V02_LOCUS527</name>
</gene>
<reference evidence="7" key="1">
    <citation type="submission" date="2020-11" db="EMBL/GenBank/DDBJ databases">
        <authorList>
            <person name="Tran Van P."/>
        </authorList>
    </citation>
    <scope>NUCLEOTIDE SEQUENCE</scope>
</reference>
<dbReference type="OrthoDB" id="423807at2759"/>
<evidence type="ECO:0000256" key="2">
    <source>
        <dbReference type="ARBA" id="ARBA00007367"/>
    </source>
</evidence>
<dbReference type="InterPro" id="IPR051843">
    <property type="entry name" value="CPA1_transporter"/>
</dbReference>
<evidence type="ECO:0000313" key="7">
    <source>
        <dbReference type="EMBL" id="CAD7222525.1"/>
    </source>
</evidence>
<comment type="similarity">
    <text evidence="2">Belongs to the monovalent cation:proton antiporter 1 (CPA1) transporter (TC 2.A.36) family.</text>
</comment>